<dbReference type="PANTHER" id="PTHR10424:SF80">
    <property type="entry name" value="ENVELOPE GLYCOPROTEIN"/>
    <property type="match status" value="1"/>
</dbReference>
<sequence length="519" mass="57965">MTTPLKSGTPWLQSNMWKNVGTTRAARHQKTKISMSKRNGNLIVKFDLTKGHLDPTGEPDSCWMFLLWAYSSTAADIDFRFIVCESNEIDHKPILSKGAINGGLRFLNQKPPTDEVFQIIRGISGLNNNWLLMVEQTANATHADCVVCMGPRPMLRIIPLIIPVTCVIEVMSKTTPNNNCGSWVLVFLLTTSEKEKPTFSKKEAPGNFTCINIIGAGVQLGRLNHSSCKNVIIMPNDFIPLSRGDIWWWCGDDRLFDRLPRNVTSYCALDTLLLPVSVCPIPVDIMVDKLSSIYPHRWRPSHKREVWLTETDPTYIDAIGVPRGVPDEYKLVNQVAASWESSICFWCTINKNVDRINYIHYNLSATSIMAFQNRIALDMLLAEKGGVCTMFGEQCCTFIPNNTASDGSLTKAIEGLRTLNGKMKDHSGFDTRWDSWLGVFGKYRSLVASALVSIAVFMAILTLCGCCCIPCLRSLCNRVISTAITPEETQLHPLLKQNDDDNDDDVDLNTAGLFLEDTV</sequence>
<reference evidence="2 3" key="2">
    <citation type="submission" date="2017-04" db="EMBL/GenBank/DDBJ databases">
        <title>CpG methylation of centromeres and impact of large insertions on vertebrate speciation.</title>
        <authorList>
            <person name="Ichikawa K."/>
            <person name="Yoshimura J."/>
            <person name="Morishita S."/>
        </authorList>
    </citation>
    <scope>NUCLEOTIDE SEQUENCE</scope>
    <source>
        <strain evidence="2 3">HSOK</strain>
    </source>
</reference>
<dbReference type="Ensembl" id="ENSORLT00015016747.1">
    <property type="protein sequence ID" value="ENSORLP00015010224.1"/>
    <property type="gene ID" value="ENSORLG00015011043.1"/>
</dbReference>
<evidence type="ECO:0000313" key="3">
    <source>
        <dbReference type="Proteomes" id="UP000265200"/>
    </source>
</evidence>
<dbReference type="Pfam" id="PF00429">
    <property type="entry name" value="TLV_coat"/>
    <property type="match status" value="1"/>
</dbReference>
<dbReference type="AlphaFoldDB" id="A0A3P9HR81"/>
<reference key="1">
    <citation type="journal article" date="2007" name="Nature">
        <title>The medaka draft genome and insights into vertebrate genome evolution.</title>
        <authorList>
            <person name="Kasahara M."/>
            <person name="Naruse K."/>
            <person name="Sasaki S."/>
            <person name="Nakatani Y."/>
            <person name="Qu W."/>
            <person name="Ahsan B."/>
            <person name="Yamada T."/>
            <person name="Nagayasu Y."/>
            <person name="Doi K."/>
            <person name="Kasai Y."/>
            <person name="Jindo T."/>
            <person name="Kobayashi D."/>
            <person name="Shimada A."/>
            <person name="Toyoda A."/>
            <person name="Kuroki Y."/>
            <person name="Fujiyama A."/>
            <person name="Sasaki T."/>
            <person name="Shimizu A."/>
            <person name="Asakawa S."/>
            <person name="Shimizu N."/>
            <person name="Hashimoto S."/>
            <person name="Yang J."/>
            <person name="Lee Y."/>
            <person name="Matsushima K."/>
            <person name="Sugano S."/>
            <person name="Sakaizumi M."/>
            <person name="Narita T."/>
            <person name="Ohishi K."/>
            <person name="Haga S."/>
            <person name="Ohta F."/>
            <person name="Nomoto H."/>
            <person name="Nogata K."/>
            <person name="Morishita T."/>
            <person name="Endo T."/>
            <person name="Shin-I T."/>
            <person name="Takeda H."/>
            <person name="Morishita S."/>
            <person name="Kohara Y."/>
        </authorList>
    </citation>
    <scope>NUCLEOTIDE SEQUENCE [LARGE SCALE GENOMIC DNA]</scope>
    <source>
        <strain>Hd-rR</strain>
    </source>
</reference>
<organism evidence="2 3">
    <name type="scientific">Oryzias latipes</name>
    <name type="common">Japanese rice fish</name>
    <name type="synonym">Japanese killifish</name>
    <dbReference type="NCBI Taxonomy" id="8090"/>
    <lineage>
        <taxon>Eukaryota</taxon>
        <taxon>Metazoa</taxon>
        <taxon>Chordata</taxon>
        <taxon>Craniata</taxon>
        <taxon>Vertebrata</taxon>
        <taxon>Euteleostomi</taxon>
        <taxon>Actinopterygii</taxon>
        <taxon>Neopterygii</taxon>
        <taxon>Teleostei</taxon>
        <taxon>Neoteleostei</taxon>
        <taxon>Acanthomorphata</taxon>
        <taxon>Ovalentaria</taxon>
        <taxon>Atherinomorphae</taxon>
        <taxon>Beloniformes</taxon>
        <taxon>Adrianichthyidae</taxon>
        <taxon>Oryziinae</taxon>
        <taxon>Oryzias</taxon>
    </lineage>
</organism>
<evidence type="ECO:0000313" key="2">
    <source>
        <dbReference type="Ensembl" id="ENSORLP00015010224.1"/>
    </source>
</evidence>
<protein>
    <submittedName>
        <fullName evidence="2">Uncharacterized protein</fullName>
    </submittedName>
</protein>
<evidence type="ECO:0000256" key="1">
    <source>
        <dbReference type="SAM" id="Phobius"/>
    </source>
</evidence>
<name>A0A3P9HR81_ORYLA</name>
<reference evidence="2" key="4">
    <citation type="submission" date="2025-09" db="UniProtKB">
        <authorList>
            <consortium name="Ensembl"/>
        </authorList>
    </citation>
    <scope>IDENTIFICATION</scope>
    <source>
        <strain evidence="2">HSOK</strain>
    </source>
</reference>
<dbReference type="Proteomes" id="UP000265200">
    <property type="component" value="Chromosome 24"/>
</dbReference>
<keyword evidence="1" id="KW-1133">Transmembrane helix</keyword>
<accession>A0A3P9HR81</accession>
<keyword evidence="1" id="KW-0472">Membrane</keyword>
<keyword evidence="1" id="KW-0812">Transmembrane</keyword>
<dbReference type="Gene3D" id="1.10.287.210">
    <property type="match status" value="1"/>
</dbReference>
<dbReference type="SUPFAM" id="SSF58069">
    <property type="entry name" value="Virus ectodomain"/>
    <property type="match status" value="1"/>
</dbReference>
<proteinExistence type="predicted"/>
<dbReference type="PANTHER" id="PTHR10424">
    <property type="entry name" value="VIRAL ENVELOPE PROTEIN"/>
    <property type="match status" value="1"/>
</dbReference>
<feature type="transmembrane region" description="Helical" evidence="1">
    <location>
        <begin position="450"/>
        <end position="472"/>
    </location>
</feature>
<dbReference type="InterPro" id="IPR018154">
    <property type="entry name" value="TLV/ENV_coat_polyprotein"/>
</dbReference>
<reference evidence="2" key="3">
    <citation type="submission" date="2025-08" db="UniProtKB">
        <authorList>
            <consortium name="Ensembl"/>
        </authorList>
    </citation>
    <scope>IDENTIFICATION</scope>
    <source>
        <strain evidence="2">HSOK</strain>
    </source>
</reference>